<reference evidence="3" key="1">
    <citation type="submission" date="2023-06" db="EMBL/GenBank/DDBJ databases">
        <title>Genomic of Agaribacillus aureum.</title>
        <authorList>
            <person name="Wang G."/>
        </authorList>
    </citation>
    <scope>NUCLEOTIDE SEQUENCE</scope>
    <source>
        <strain evidence="3">BMA12</strain>
    </source>
</reference>
<proteinExistence type="predicted"/>
<evidence type="ECO:0000313" key="4">
    <source>
        <dbReference type="Proteomes" id="UP001172083"/>
    </source>
</evidence>
<evidence type="ECO:0000313" key="3">
    <source>
        <dbReference type="EMBL" id="MDN5214401.1"/>
    </source>
</evidence>
<name>A0ABT8LDI9_9BACT</name>
<gene>
    <name evidence="3" type="ORF">QQ020_20140</name>
</gene>
<evidence type="ECO:0000259" key="2">
    <source>
        <dbReference type="Pfam" id="PF13648"/>
    </source>
</evidence>
<dbReference type="PROSITE" id="PS51257">
    <property type="entry name" value="PROKAR_LIPOPROTEIN"/>
    <property type="match status" value="1"/>
</dbReference>
<dbReference type="Proteomes" id="UP001172083">
    <property type="component" value="Unassembled WGS sequence"/>
</dbReference>
<keyword evidence="1" id="KW-0732">Signal</keyword>
<protein>
    <submittedName>
        <fullName evidence="3">Lipocalin family protein</fullName>
    </submittedName>
</protein>
<organism evidence="3 4">
    <name type="scientific">Agaribacillus aureus</name>
    <dbReference type="NCBI Taxonomy" id="3051825"/>
    <lineage>
        <taxon>Bacteria</taxon>
        <taxon>Pseudomonadati</taxon>
        <taxon>Bacteroidota</taxon>
        <taxon>Cytophagia</taxon>
        <taxon>Cytophagales</taxon>
        <taxon>Splendidivirgaceae</taxon>
        <taxon>Agaribacillus</taxon>
    </lineage>
</organism>
<sequence>MKKYLKPLAFALMVFGFASCTLTTLEELGPDGIPIDVFQPNTIPPSLGEFETQFHGGEQLAWSAVAFTLAGFEGLQDCRLDDVIIVKADGTYQYDAGGTLCGSEDSEQMRSGTWRIIGNGSNIIFDEGTSREYTAIVNGLEDSTISLSGDYLGLEIKGIYTSQQ</sequence>
<dbReference type="RefSeq" id="WP_346759735.1">
    <property type="nucleotide sequence ID" value="NZ_JAUJEB010000004.1"/>
</dbReference>
<feature type="domain" description="Lipocalin-like" evidence="2">
    <location>
        <begin position="74"/>
        <end position="145"/>
    </location>
</feature>
<keyword evidence="4" id="KW-1185">Reference proteome</keyword>
<feature type="chain" id="PRO_5045290268" evidence="1">
    <location>
        <begin position="21"/>
        <end position="164"/>
    </location>
</feature>
<dbReference type="Pfam" id="PF13648">
    <property type="entry name" value="Lipocalin_4"/>
    <property type="match status" value="1"/>
</dbReference>
<feature type="signal peptide" evidence="1">
    <location>
        <begin position="1"/>
        <end position="20"/>
    </location>
</feature>
<comment type="caution">
    <text evidence="3">The sequence shown here is derived from an EMBL/GenBank/DDBJ whole genome shotgun (WGS) entry which is preliminary data.</text>
</comment>
<evidence type="ECO:0000256" key="1">
    <source>
        <dbReference type="SAM" id="SignalP"/>
    </source>
</evidence>
<dbReference type="InterPro" id="IPR024311">
    <property type="entry name" value="Lipocalin-like"/>
</dbReference>
<accession>A0ABT8LDI9</accession>
<dbReference type="EMBL" id="JAUJEB010000004">
    <property type="protein sequence ID" value="MDN5214401.1"/>
    <property type="molecule type" value="Genomic_DNA"/>
</dbReference>